<sequence length="92" mass="10454">MCRTQAEWSVFRNEGRDGSTSFVKTRKLQPIFHRSSHCDYNGSTTSLTVTYRPSTAITSHKCVLNLQGKKNKCHQTREKHVTQAGWTNLIGV</sequence>
<keyword evidence="2" id="KW-1185">Reference proteome</keyword>
<reference evidence="1 2" key="1">
    <citation type="submission" date="2016-03" db="EMBL/GenBank/DDBJ databases">
        <title>EvidentialGene: Evidence-directed Construction of Genes on Genomes.</title>
        <authorList>
            <person name="Gilbert D.G."/>
            <person name="Choi J.-H."/>
            <person name="Mockaitis K."/>
            <person name="Colbourne J."/>
            <person name="Pfrender M."/>
        </authorList>
    </citation>
    <scope>NUCLEOTIDE SEQUENCE [LARGE SCALE GENOMIC DNA]</scope>
    <source>
        <strain evidence="1 2">Xinb3</strain>
        <tissue evidence="1">Complete organism</tissue>
    </source>
</reference>
<dbReference type="Proteomes" id="UP000076858">
    <property type="component" value="Unassembled WGS sequence"/>
</dbReference>
<dbReference type="EMBL" id="LRGB01003146">
    <property type="protein sequence ID" value="KZS03995.1"/>
    <property type="molecule type" value="Genomic_DNA"/>
</dbReference>
<dbReference type="AlphaFoldDB" id="A0A0P5VNR1"/>
<proteinExistence type="predicted"/>
<evidence type="ECO:0000313" key="1">
    <source>
        <dbReference type="EMBL" id="KZS03995.1"/>
    </source>
</evidence>
<name>A0A0P5VNR1_9CRUS</name>
<comment type="caution">
    <text evidence="1">The sequence shown here is derived from an EMBL/GenBank/DDBJ whole genome shotgun (WGS) entry which is preliminary data.</text>
</comment>
<organism evidence="1 2">
    <name type="scientific">Daphnia magna</name>
    <dbReference type="NCBI Taxonomy" id="35525"/>
    <lineage>
        <taxon>Eukaryota</taxon>
        <taxon>Metazoa</taxon>
        <taxon>Ecdysozoa</taxon>
        <taxon>Arthropoda</taxon>
        <taxon>Crustacea</taxon>
        <taxon>Branchiopoda</taxon>
        <taxon>Diplostraca</taxon>
        <taxon>Cladocera</taxon>
        <taxon>Anomopoda</taxon>
        <taxon>Daphniidae</taxon>
        <taxon>Daphnia</taxon>
    </lineage>
</organism>
<evidence type="ECO:0000313" key="2">
    <source>
        <dbReference type="Proteomes" id="UP000076858"/>
    </source>
</evidence>
<accession>A0A0P5VNR1</accession>
<protein>
    <submittedName>
        <fullName evidence="1">Uncharacterized protein</fullName>
    </submittedName>
</protein>
<gene>
    <name evidence="1" type="ORF">APZ42_033108</name>
</gene>